<feature type="binding site" evidence="12">
    <location>
        <begin position="27"/>
        <end position="34"/>
    </location>
    <ligand>
        <name>ATP</name>
        <dbReference type="ChEBI" id="CHEBI:30616"/>
    </ligand>
</feature>
<dbReference type="PANTHER" id="PTHR11070">
    <property type="entry name" value="UVRD / RECB / PCRA DNA HELICASE FAMILY MEMBER"/>
    <property type="match status" value="1"/>
</dbReference>
<keyword evidence="4 12" id="KW-0347">Helicase</keyword>
<dbReference type="GO" id="GO:0043138">
    <property type="term" value="F:3'-5' DNA helicase activity"/>
    <property type="evidence" value="ECO:0007669"/>
    <property type="project" value="UniProtKB-EC"/>
</dbReference>
<evidence type="ECO:0000256" key="3">
    <source>
        <dbReference type="ARBA" id="ARBA00022801"/>
    </source>
</evidence>
<dbReference type="GO" id="GO:0005829">
    <property type="term" value="C:cytosol"/>
    <property type="evidence" value="ECO:0007669"/>
    <property type="project" value="TreeGrafter"/>
</dbReference>
<dbReference type="GO" id="GO:0003677">
    <property type="term" value="F:DNA binding"/>
    <property type="evidence" value="ECO:0007669"/>
    <property type="project" value="UniProtKB-KW"/>
</dbReference>
<keyword evidence="2 12" id="KW-0547">Nucleotide-binding</keyword>
<evidence type="ECO:0000313" key="16">
    <source>
        <dbReference type="Proteomes" id="UP000324209"/>
    </source>
</evidence>
<dbReference type="Gene3D" id="1.10.486.10">
    <property type="entry name" value="PCRA, domain 4"/>
    <property type="match status" value="1"/>
</dbReference>
<dbReference type="CDD" id="cd18807">
    <property type="entry name" value="SF1_C_UvrD"/>
    <property type="match status" value="1"/>
</dbReference>
<keyword evidence="7" id="KW-0413">Isomerase</keyword>
<dbReference type="OrthoDB" id="9810135at2"/>
<dbReference type="SUPFAM" id="SSF52540">
    <property type="entry name" value="P-loop containing nucleoside triphosphate hydrolases"/>
    <property type="match status" value="1"/>
</dbReference>
<keyword evidence="3 12" id="KW-0378">Hydrolase</keyword>
<dbReference type="AlphaFoldDB" id="A0A5C1QI65"/>
<sequence length="664" mass="76593">MNLNSIQLNPEQKLAVDTIDGALLIIAGAGSGKTGVITTRIANMLNHGIHQSNILALTFTNKAASEMEERVKNITGKKLTNLTLSTFHAFGVKILREHYKDMGFRPNFSIYDTNDKLACLKEAARELKLKYETPELMELGNMFSSIKTERISWDNTNDQHKPLYIEYEDHMRIYNAVDFDDLIVKPIRLLEKRPEILEKYQDKYRYIMVDEFQDTSSIQYRMLQLLSSKHRNICCVGDDDQSIYSWRGANYGNILQFEKDFPELLEIKLERNYRSTGVILKAANAVIANNTNRKLKELWTELTHNEMTIKHCLPEDDREEGEFIASTIASLRMQDHMKYDQFGILIRTNSLSKAVEDALLNHNIPYSMSGGTSFFQRAEIRDIIAYFRVINNPDDDVNLMRIINTPRRGVGKKALETLVNLAQERGESMYSSLTALLFAADSGISSQLRGGLAEFMEIIEDFRERFSESKALAATAQELVEEIGYWDYLLHEHANNDKVAKWKYDNIGMFLEFMSRWEKNPDNLNPSLQKWINRITLVTRDEMDDEDAGKVNLMTIHASKGLEFDVVFLAGVERDIIPHARAVAEDPLNMEEERRLFYVAITRARKKLFITSCMKRKQMREMIDSGPSPFLEEIPGDLLEEMEMEVDVEDADEAKKYFARLPWK</sequence>
<evidence type="ECO:0000256" key="10">
    <source>
        <dbReference type="ARBA" id="ARBA00034923"/>
    </source>
</evidence>
<dbReference type="InterPro" id="IPR000212">
    <property type="entry name" value="DNA_helicase_UvrD/REP"/>
</dbReference>
<organism evidence="15 16">
    <name type="scientific">Oceanispirochaeta crateris</name>
    <dbReference type="NCBI Taxonomy" id="2518645"/>
    <lineage>
        <taxon>Bacteria</taxon>
        <taxon>Pseudomonadati</taxon>
        <taxon>Spirochaetota</taxon>
        <taxon>Spirochaetia</taxon>
        <taxon>Spirochaetales</taxon>
        <taxon>Spirochaetaceae</taxon>
        <taxon>Oceanispirochaeta</taxon>
    </lineage>
</organism>
<evidence type="ECO:0000256" key="5">
    <source>
        <dbReference type="ARBA" id="ARBA00022840"/>
    </source>
</evidence>
<dbReference type="PROSITE" id="PS51198">
    <property type="entry name" value="UVRD_HELICASE_ATP_BIND"/>
    <property type="match status" value="1"/>
</dbReference>
<dbReference type="InterPro" id="IPR027417">
    <property type="entry name" value="P-loop_NTPase"/>
</dbReference>
<dbReference type="KEGG" id="ock:EXM22_04390"/>
<keyword evidence="6" id="KW-0238">DNA-binding</keyword>
<evidence type="ECO:0000259" key="14">
    <source>
        <dbReference type="PROSITE" id="PS51217"/>
    </source>
</evidence>
<evidence type="ECO:0000256" key="11">
    <source>
        <dbReference type="ARBA" id="ARBA00048988"/>
    </source>
</evidence>
<gene>
    <name evidence="15" type="ORF">EXM22_04390</name>
</gene>
<evidence type="ECO:0000256" key="9">
    <source>
        <dbReference type="ARBA" id="ARBA00034808"/>
    </source>
</evidence>
<comment type="catalytic activity">
    <reaction evidence="11">
        <text>ATP + H2O = ADP + phosphate + H(+)</text>
        <dbReference type="Rhea" id="RHEA:13065"/>
        <dbReference type="ChEBI" id="CHEBI:15377"/>
        <dbReference type="ChEBI" id="CHEBI:15378"/>
        <dbReference type="ChEBI" id="CHEBI:30616"/>
        <dbReference type="ChEBI" id="CHEBI:43474"/>
        <dbReference type="ChEBI" id="CHEBI:456216"/>
        <dbReference type="EC" id="5.6.2.4"/>
    </reaction>
</comment>
<dbReference type="Pfam" id="PF13361">
    <property type="entry name" value="UvrD_C"/>
    <property type="match status" value="1"/>
</dbReference>
<dbReference type="Pfam" id="PF00580">
    <property type="entry name" value="UvrD-helicase"/>
    <property type="match status" value="1"/>
</dbReference>
<dbReference type="Gene3D" id="1.10.10.160">
    <property type="match status" value="1"/>
</dbReference>
<comment type="similarity">
    <text evidence="1">Belongs to the helicase family. UvrD subfamily.</text>
</comment>
<feature type="domain" description="UvrD-like helicase ATP-binding" evidence="13">
    <location>
        <begin position="6"/>
        <end position="276"/>
    </location>
</feature>
<dbReference type="GO" id="GO:0016887">
    <property type="term" value="F:ATP hydrolysis activity"/>
    <property type="evidence" value="ECO:0007669"/>
    <property type="project" value="RHEA"/>
</dbReference>
<dbReference type="Gene3D" id="3.40.50.300">
    <property type="entry name" value="P-loop containing nucleotide triphosphate hydrolases"/>
    <property type="match status" value="2"/>
</dbReference>
<dbReference type="RefSeq" id="WP_149485343.1">
    <property type="nucleotide sequence ID" value="NZ_CP036150.1"/>
</dbReference>
<proteinExistence type="inferred from homology"/>
<evidence type="ECO:0000256" key="12">
    <source>
        <dbReference type="PROSITE-ProRule" id="PRU00560"/>
    </source>
</evidence>
<dbReference type="GO" id="GO:0005524">
    <property type="term" value="F:ATP binding"/>
    <property type="evidence" value="ECO:0007669"/>
    <property type="project" value="UniProtKB-UniRule"/>
</dbReference>
<dbReference type="InterPro" id="IPR013986">
    <property type="entry name" value="DExx_box_DNA_helicase_dom_sf"/>
</dbReference>
<comment type="catalytic activity">
    <reaction evidence="8">
        <text>Couples ATP hydrolysis with the unwinding of duplex DNA by translocating in the 3'-5' direction.</text>
        <dbReference type="EC" id="5.6.2.4"/>
    </reaction>
</comment>
<dbReference type="EC" id="5.6.2.4" evidence="9"/>
<dbReference type="Proteomes" id="UP000324209">
    <property type="component" value="Chromosome"/>
</dbReference>
<evidence type="ECO:0000256" key="2">
    <source>
        <dbReference type="ARBA" id="ARBA00022741"/>
    </source>
</evidence>
<reference evidence="15 16" key="1">
    <citation type="submission" date="2019-02" db="EMBL/GenBank/DDBJ databases">
        <title>Complete Genome Sequence and Methylome Analysis of free living Spirochaetas.</title>
        <authorList>
            <person name="Fomenkov A."/>
            <person name="Dubinina G."/>
            <person name="Leshcheva N."/>
            <person name="Mikheeva N."/>
            <person name="Grabovich M."/>
            <person name="Vincze T."/>
            <person name="Roberts R.J."/>
        </authorList>
    </citation>
    <scope>NUCLEOTIDE SEQUENCE [LARGE SCALE GENOMIC DNA]</scope>
    <source>
        <strain evidence="15 16">K2</strain>
    </source>
</reference>
<name>A0A5C1QI65_9SPIO</name>
<accession>A0A5C1QI65</accession>
<dbReference type="CDD" id="cd17932">
    <property type="entry name" value="DEXQc_UvrD"/>
    <property type="match status" value="1"/>
</dbReference>
<evidence type="ECO:0000256" key="1">
    <source>
        <dbReference type="ARBA" id="ARBA00009922"/>
    </source>
</evidence>
<dbReference type="PROSITE" id="PS51217">
    <property type="entry name" value="UVRD_HELICASE_CTER"/>
    <property type="match status" value="1"/>
</dbReference>
<dbReference type="EMBL" id="CP036150">
    <property type="protein sequence ID" value="QEN07261.1"/>
    <property type="molecule type" value="Genomic_DNA"/>
</dbReference>
<evidence type="ECO:0000256" key="7">
    <source>
        <dbReference type="ARBA" id="ARBA00023235"/>
    </source>
</evidence>
<evidence type="ECO:0000259" key="13">
    <source>
        <dbReference type="PROSITE" id="PS51198"/>
    </source>
</evidence>
<evidence type="ECO:0000256" key="6">
    <source>
        <dbReference type="ARBA" id="ARBA00023125"/>
    </source>
</evidence>
<dbReference type="GO" id="GO:0000725">
    <property type="term" value="P:recombinational repair"/>
    <property type="evidence" value="ECO:0007669"/>
    <property type="project" value="TreeGrafter"/>
</dbReference>
<evidence type="ECO:0000256" key="4">
    <source>
        <dbReference type="ARBA" id="ARBA00022806"/>
    </source>
</evidence>
<evidence type="ECO:0000256" key="8">
    <source>
        <dbReference type="ARBA" id="ARBA00034617"/>
    </source>
</evidence>
<keyword evidence="16" id="KW-1185">Reference proteome</keyword>
<protein>
    <recommendedName>
        <fullName evidence="9">DNA 3'-5' helicase</fullName>
        <ecNumber evidence="9">5.6.2.4</ecNumber>
    </recommendedName>
    <alternativeName>
        <fullName evidence="10">DNA 3'-5' helicase II</fullName>
    </alternativeName>
</protein>
<dbReference type="InterPro" id="IPR014017">
    <property type="entry name" value="DNA_helicase_UvrD-like_C"/>
</dbReference>
<dbReference type="InterPro" id="IPR014016">
    <property type="entry name" value="UvrD-like_ATP-bd"/>
</dbReference>
<dbReference type="PANTHER" id="PTHR11070:SF2">
    <property type="entry name" value="ATP-DEPENDENT DNA HELICASE SRS2"/>
    <property type="match status" value="1"/>
</dbReference>
<evidence type="ECO:0000313" key="15">
    <source>
        <dbReference type="EMBL" id="QEN07261.1"/>
    </source>
</evidence>
<feature type="domain" description="UvrD-like helicase C-terminal" evidence="14">
    <location>
        <begin position="277"/>
        <end position="561"/>
    </location>
</feature>
<keyword evidence="5 12" id="KW-0067">ATP-binding</keyword>